<keyword evidence="4 6" id="KW-1133">Transmembrane helix</keyword>
<organism evidence="9 10">
    <name type="scientific">Ktedonospora formicarum</name>
    <dbReference type="NCBI Taxonomy" id="2778364"/>
    <lineage>
        <taxon>Bacteria</taxon>
        <taxon>Bacillati</taxon>
        <taxon>Chloroflexota</taxon>
        <taxon>Ktedonobacteria</taxon>
        <taxon>Ktedonobacterales</taxon>
        <taxon>Ktedonobacteraceae</taxon>
        <taxon>Ktedonospora</taxon>
    </lineage>
</organism>
<evidence type="ECO:0000256" key="4">
    <source>
        <dbReference type="ARBA" id="ARBA00022989"/>
    </source>
</evidence>
<accession>A0A8J3I1N1</accession>
<comment type="subcellular location">
    <subcellularLocation>
        <location evidence="1">Cell membrane</location>
        <topology evidence="1">Multi-pass membrane protein</topology>
    </subcellularLocation>
</comment>
<dbReference type="PANTHER" id="PTHR30287">
    <property type="entry name" value="MEMBRANE COMPONENT OF PREDICTED ABC SUPERFAMILY METABOLITE UPTAKE TRANSPORTER"/>
    <property type="match status" value="1"/>
</dbReference>
<dbReference type="EMBL" id="BNJF01000001">
    <property type="protein sequence ID" value="GHO43269.1"/>
    <property type="molecule type" value="Genomic_DNA"/>
</dbReference>
<feature type="transmembrane region" description="Helical" evidence="6">
    <location>
        <begin position="310"/>
        <end position="340"/>
    </location>
</feature>
<sequence>MKASMYFNYTSRSLVRGGQRTVLAIFCVAVGVMAIVALQLVGLMINNAFNSNVRDANGGDIAVTSNNQPFTKDDLSYFDKLKKDKVITNYTPVINAQASSGSGSVSLRQSFNVRVIDPAIYPLGTIPGFTEPKDGNFRDLLKNGQVIVTKAFVDQYHKKVGDSLDIRVTSQDRQSRVIKTKIAGIAENSGVLAQSGSLALISFTDFKDPNAKNVQTYDTVDVSTVDKAHMNDAAKRLRDNFPIANVRTVDDAVKSQQATIDNIRKFLEIAGLLALLIGGVGIVNTMQVLLSRRKTEIAMLKTTGYRRFDLYLLFGLEAAMLGFVGGVIGAAASVGVSYLVRNLVQSTFQLNIPFVLDYTTIIGGVVIGLATSLIFGLLPIVQAANIRPLNVIREQSEGSRAGSLLLMIFLVALLSVLFCGLSIVILNNDVRLGVASVYGTFAFLLLLSLFFSLVIWTISKLPVPERLTLGFLAVIVLGVAFSLFLYWILPTYLDFPYLQFFGLIFLILSLLGLLVVILPRTWKSNIKMALRNIGRQRARTTTTMLALFVGIFTIGLIVVLGQNLRDQVNDAIAKSLNYNVVSITSGNDTQKLQDKLPTLKGLSSYQRRTLTSTVPVAINDKPIQDLLPKSGPGSKPGPGSLGREGSLYFLSGMEGYDVGNNQFPSTKDLRIVQGRNLNLSDEGTNNILISNELVSLDPLHLKIGDKITLGSTDRTSVVTVNVVGVYEQTSLGGTLYPLLGTRTSVKALSPGGIEQSIFYMKIDTNKLNSAVDAMGKTVPDAFVLNLASISDFVDQLLNDILLTLTTIASLSLLAGVIIIANAVALAMLERRRELGILKSVGYTSRSILGEVLIENGVVGGTGALLAVLLVTGAISILGAAAFGAHFTVSMPIALALVLGSAVLAMITAAFVAWGAVRVRPLEVLRYE</sequence>
<evidence type="ECO:0008006" key="11">
    <source>
        <dbReference type="Google" id="ProtNLM"/>
    </source>
</evidence>
<dbReference type="Pfam" id="PF02687">
    <property type="entry name" value="FtsX"/>
    <property type="match status" value="2"/>
</dbReference>
<feature type="transmembrane region" description="Helical" evidence="6">
    <location>
        <begin position="540"/>
        <end position="560"/>
    </location>
</feature>
<dbReference type="AlphaFoldDB" id="A0A8J3I1N1"/>
<evidence type="ECO:0000256" key="6">
    <source>
        <dbReference type="SAM" id="Phobius"/>
    </source>
</evidence>
<feature type="transmembrane region" description="Helical" evidence="6">
    <location>
        <begin position="402"/>
        <end position="426"/>
    </location>
</feature>
<proteinExistence type="predicted"/>
<dbReference type="InterPro" id="IPR038766">
    <property type="entry name" value="Membrane_comp_ABC_pdt"/>
</dbReference>
<evidence type="ECO:0000256" key="1">
    <source>
        <dbReference type="ARBA" id="ARBA00004651"/>
    </source>
</evidence>
<feature type="domain" description="ABC3 transporter permease C-terminal" evidence="7">
    <location>
        <begin position="269"/>
        <end position="387"/>
    </location>
</feature>
<reference evidence="9" key="1">
    <citation type="submission" date="2020-10" db="EMBL/GenBank/DDBJ databases">
        <title>Taxonomic study of unclassified bacteria belonging to the class Ktedonobacteria.</title>
        <authorList>
            <person name="Yabe S."/>
            <person name="Wang C.M."/>
            <person name="Zheng Y."/>
            <person name="Sakai Y."/>
            <person name="Cavaletti L."/>
            <person name="Monciardini P."/>
            <person name="Donadio S."/>
        </authorList>
    </citation>
    <scope>NUCLEOTIDE SEQUENCE</scope>
    <source>
        <strain evidence="9">SOSP1-1</strain>
    </source>
</reference>
<keyword evidence="2" id="KW-1003">Cell membrane</keyword>
<feature type="transmembrane region" description="Helical" evidence="6">
    <location>
        <begin position="495"/>
        <end position="519"/>
    </location>
</feature>
<dbReference type="InterPro" id="IPR025857">
    <property type="entry name" value="MacB_PCD"/>
</dbReference>
<feature type="transmembrane region" description="Helical" evidence="6">
    <location>
        <begin position="360"/>
        <end position="381"/>
    </location>
</feature>
<dbReference type="Proteomes" id="UP000612362">
    <property type="component" value="Unassembled WGS sequence"/>
</dbReference>
<evidence type="ECO:0000256" key="5">
    <source>
        <dbReference type="ARBA" id="ARBA00023136"/>
    </source>
</evidence>
<dbReference type="Pfam" id="PF12704">
    <property type="entry name" value="MacB_PCD"/>
    <property type="match status" value="2"/>
</dbReference>
<evidence type="ECO:0000256" key="2">
    <source>
        <dbReference type="ARBA" id="ARBA00022475"/>
    </source>
</evidence>
<dbReference type="PANTHER" id="PTHR30287:SF2">
    <property type="entry name" value="BLL1001 PROTEIN"/>
    <property type="match status" value="1"/>
</dbReference>
<feature type="domain" description="ABC3 transporter permease C-terminal" evidence="7">
    <location>
        <begin position="807"/>
        <end position="917"/>
    </location>
</feature>
<evidence type="ECO:0000313" key="10">
    <source>
        <dbReference type="Proteomes" id="UP000612362"/>
    </source>
</evidence>
<keyword evidence="5 6" id="KW-0472">Membrane</keyword>
<feature type="transmembrane region" description="Helical" evidence="6">
    <location>
        <begin position="892"/>
        <end position="916"/>
    </location>
</feature>
<comment type="caution">
    <text evidence="9">The sequence shown here is derived from an EMBL/GenBank/DDBJ whole genome shotgun (WGS) entry which is preliminary data.</text>
</comment>
<evidence type="ECO:0000259" key="7">
    <source>
        <dbReference type="Pfam" id="PF02687"/>
    </source>
</evidence>
<feature type="domain" description="MacB-like periplasmic core" evidence="8">
    <location>
        <begin position="21"/>
        <end position="239"/>
    </location>
</feature>
<evidence type="ECO:0000256" key="3">
    <source>
        <dbReference type="ARBA" id="ARBA00022692"/>
    </source>
</evidence>
<evidence type="ECO:0000313" key="9">
    <source>
        <dbReference type="EMBL" id="GHO43269.1"/>
    </source>
</evidence>
<feature type="transmembrane region" description="Helical" evidence="6">
    <location>
        <begin position="21"/>
        <end position="45"/>
    </location>
</feature>
<dbReference type="RefSeq" id="WP_220192752.1">
    <property type="nucleotide sequence ID" value="NZ_BNJF01000001.1"/>
</dbReference>
<evidence type="ECO:0000259" key="8">
    <source>
        <dbReference type="Pfam" id="PF12704"/>
    </source>
</evidence>
<dbReference type="GO" id="GO:0005886">
    <property type="term" value="C:plasma membrane"/>
    <property type="evidence" value="ECO:0007669"/>
    <property type="project" value="UniProtKB-SubCell"/>
</dbReference>
<dbReference type="InterPro" id="IPR003838">
    <property type="entry name" value="ABC3_permease_C"/>
</dbReference>
<feature type="transmembrane region" description="Helical" evidence="6">
    <location>
        <begin position="467"/>
        <end position="489"/>
    </location>
</feature>
<name>A0A8J3I1N1_9CHLR</name>
<feature type="transmembrane region" description="Helical" evidence="6">
    <location>
        <begin position="269"/>
        <end position="290"/>
    </location>
</feature>
<keyword evidence="10" id="KW-1185">Reference proteome</keyword>
<feature type="domain" description="MacB-like periplasmic core" evidence="8">
    <location>
        <begin position="540"/>
        <end position="730"/>
    </location>
</feature>
<keyword evidence="3 6" id="KW-0812">Transmembrane</keyword>
<gene>
    <name evidence="9" type="ORF">KSX_14320</name>
</gene>
<feature type="transmembrane region" description="Helical" evidence="6">
    <location>
        <begin position="800"/>
        <end position="828"/>
    </location>
</feature>
<feature type="transmembrane region" description="Helical" evidence="6">
    <location>
        <begin position="863"/>
        <end position="886"/>
    </location>
</feature>
<protein>
    <recommendedName>
        <fullName evidence="11">FtsX-like permease family protein</fullName>
    </recommendedName>
</protein>
<feature type="transmembrane region" description="Helical" evidence="6">
    <location>
        <begin position="432"/>
        <end position="455"/>
    </location>
</feature>